<keyword evidence="2" id="KW-0121">Carboxypeptidase</keyword>
<sequence length="263" mass="30260">MRVPSPFRFFTLLFVTTTWLFVQPIFAESDTGLYLGISPVSYLLGSYSAEKNLVVYKNPGDSRIFYLRQETLSAFLKLVEAYKKDHPEERQIPFLVSAFRSFNDQKGIWEDKFTGKRKMREGVQGKSPLQIVSLILEYSSAPGTSRHHWGTDIDINSLENSYFEKGGRGDKLYQWLRKNASKYGFCQPYSPKSERGNKGYDEEKWHWSYAKLANDFQKDWEREYKKGNLTLTGKFLGSDVLGELPMEYVGSVNPECKSISGGK</sequence>
<proteinExistence type="predicted"/>
<protein>
    <submittedName>
        <fullName evidence="2">D-alanyl-D-alanine carboxypeptidase family protein</fullName>
    </submittedName>
</protein>
<dbReference type="PANTHER" id="PTHR34385">
    <property type="entry name" value="D-ALANYL-D-ALANINE CARBOXYPEPTIDASE"/>
    <property type="match status" value="1"/>
</dbReference>
<dbReference type="Gene3D" id="3.30.1380.10">
    <property type="match status" value="1"/>
</dbReference>
<dbReference type="InterPro" id="IPR009045">
    <property type="entry name" value="Zn_M74/Hedgehog-like"/>
</dbReference>
<gene>
    <name evidence="2" type="ORF">EHO60_04055</name>
</gene>
<keyword evidence="2" id="KW-0645">Protease</keyword>
<reference evidence="2" key="1">
    <citation type="journal article" date="2019" name="PLoS Negl. Trop. Dis.">
        <title>Revisiting the worldwide diversity of Leptospira species in the environment.</title>
        <authorList>
            <person name="Vincent A.T."/>
            <person name="Schiettekatte O."/>
            <person name="Bourhy P."/>
            <person name="Veyrier F.J."/>
            <person name="Picardeau M."/>
        </authorList>
    </citation>
    <scope>NUCLEOTIDE SEQUENCE [LARGE SCALE GENOMIC DNA]</scope>
    <source>
        <strain evidence="2">SSW15</strain>
    </source>
</reference>
<dbReference type="AlphaFoldDB" id="A0A4R9GG23"/>
<dbReference type="CDD" id="cd14847">
    <property type="entry name" value="DD-carboxypeptidase_like"/>
    <property type="match status" value="1"/>
</dbReference>
<evidence type="ECO:0000313" key="2">
    <source>
        <dbReference type="EMBL" id="TGK11489.1"/>
    </source>
</evidence>
<feature type="domain" description="D-alanyl-D-alanine carboxypeptidase-like core" evidence="1">
    <location>
        <begin position="66"/>
        <end position="210"/>
    </location>
</feature>
<dbReference type="RefSeq" id="WP_135766895.1">
    <property type="nucleotide sequence ID" value="NZ_RQET01000004.1"/>
</dbReference>
<evidence type="ECO:0000313" key="3">
    <source>
        <dbReference type="Proteomes" id="UP000298458"/>
    </source>
</evidence>
<keyword evidence="3" id="KW-1185">Reference proteome</keyword>
<dbReference type="EMBL" id="RQET01000004">
    <property type="protein sequence ID" value="TGK11489.1"/>
    <property type="molecule type" value="Genomic_DNA"/>
</dbReference>
<name>A0A4R9GG23_9LEPT</name>
<dbReference type="Pfam" id="PF02557">
    <property type="entry name" value="VanY"/>
    <property type="match status" value="1"/>
</dbReference>
<dbReference type="InterPro" id="IPR003709">
    <property type="entry name" value="VanY-like_core_dom"/>
</dbReference>
<dbReference type="PANTHER" id="PTHR34385:SF1">
    <property type="entry name" value="PEPTIDOGLYCAN L-ALANYL-D-GLUTAMATE ENDOPEPTIDASE CWLK"/>
    <property type="match status" value="1"/>
</dbReference>
<dbReference type="Proteomes" id="UP000298458">
    <property type="component" value="Unassembled WGS sequence"/>
</dbReference>
<keyword evidence="2" id="KW-0378">Hydrolase</keyword>
<dbReference type="GO" id="GO:0004180">
    <property type="term" value="F:carboxypeptidase activity"/>
    <property type="evidence" value="ECO:0007669"/>
    <property type="project" value="UniProtKB-KW"/>
</dbReference>
<dbReference type="InterPro" id="IPR052179">
    <property type="entry name" value="DD-CPase-like"/>
</dbReference>
<dbReference type="GO" id="GO:0006508">
    <property type="term" value="P:proteolysis"/>
    <property type="evidence" value="ECO:0007669"/>
    <property type="project" value="InterPro"/>
</dbReference>
<comment type="caution">
    <text evidence="2">The sequence shown here is derived from an EMBL/GenBank/DDBJ whole genome shotgun (WGS) entry which is preliminary data.</text>
</comment>
<accession>A0A4R9GG23</accession>
<dbReference type="OrthoDB" id="9792074at2"/>
<dbReference type="SUPFAM" id="SSF55166">
    <property type="entry name" value="Hedgehog/DD-peptidase"/>
    <property type="match status" value="1"/>
</dbReference>
<evidence type="ECO:0000259" key="1">
    <source>
        <dbReference type="Pfam" id="PF02557"/>
    </source>
</evidence>
<organism evidence="2 3">
    <name type="scientific">Leptospira fletcheri</name>
    <dbReference type="NCBI Taxonomy" id="2484981"/>
    <lineage>
        <taxon>Bacteria</taxon>
        <taxon>Pseudomonadati</taxon>
        <taxon>Spirochaetota</taxon>
        <taxon>Spirochaetia</taxon>
        <taxon>Leptospirales</taxon>
        <taxon>Leptospiraceae</taxon>
        <taxon>Leptospira</taxon>
    </lineage>
</organism>